<accession>A0A5B8ICN8</accession>
<name>A0A5B8ICN8_9ACTN</name>
<reference evidence="2 3" key="1">
    <citation type="submission" date="2019-07" db="EMBL/GenBank/DDBJ databases">
        <authorList>
            <person name="Zhu P."/>
        </authorList>
    </citation>
    <scope>NUCLEOTIDE SEQUENCE [LARGE SCALE GENOMIC DNA]</scope>
    <source>
        <strain evidence="2 3">SSL-25</strain>
    </source>
</reference>
<keyword evidence="1" id="KW-0233">DNA recombination</keyword>
<dbReference type="GO" id="GO:0003677">
    <property type="term" value="F:DNA binding"/>
    <property type="evidence" value="ECO:0007669"/>
    <property type="project" value="InterPro"/>
</dbReference>
<sequence>MLLDEHTALGGEPGTGWDLHEWRHSGPTHLGEGGASLLMLMAKSRHKKAENVRKYFHPSPEAIAEVTSLLAPG</sequence>
<dbReference type="GO" id="GO:0015074">
    <property type="term" value="P:DNA integration"/>
    <property type="evidence" value="ECO:0007669"/>
    <property type="project" value="InterPro"/>
</dbReference>
<keyword evidence="3" id="KW-1185">Reference proteome</keyword>
<dbReference type="EMBL" id="CP042266">
    <property type="protein sequence ID" value="QDY75652.1"/>
    <property type="molecule type" value="Genomic_DNA"/>
</dbReference>
<protein>
    <submittedName>
        <fullName evidence="2">Uncharacterized protein</fullName>
    </submittedName>
</protein>
<dbReference type="SUPFAM" id="SSF56349">
    <property type="entry name" value="DNA breaking-rejoining enzymes"/>
    <property type="match status" value="1"/>
</dbReference>
<evidence type="ECO:0000256" key="1">
    <source>
        <dbReference type="ARBA" id="ARBA00023172"/>
    </source>
</evidence>
<evidence type="ECO:0000313" key="3">
    <source>
        <dbReference type="Proteomes" id="UP000320580"/>
    </source>
</evidence>
<dbReference type="AlphaFoldDB" id="A0A5B8ICN8"/>
<organism evidence="2 3">
    <name type="scientific">Streptomyces qinzhouensis</name>
    <dbReference type="NCBI Taxonomy" id="2599401"/>
    <lineage>
        <taxon>Bacteria</taxon>
        <taxon>Bacillati</taxon>
        <taxon>Actinomycetota</taxon>
        <taxon>Actinomycetes</taxon>
        <taxon>Kitasatosporales</taxon>
        <taxon>Streptomycetaceae</taxon>
        <taxon>Streptomyces</taxon>
    </lineage>
</organism>
<dbReference type="Proteomes" id="UP000320580">
    <property type="component" value="Chromosome"/>
</dbReference>
<dbReference type="OrthoDB" id="3345368at2"/>
<dbReference type="KEGG" id="sqz:FQU76_03000"/>
<dbReference type="Gene3D" id="1.10.443.10">
    <property type="entry name" value="Intergrase catalytic core"/>
    <property type="match status" value="1"/>
</dbReference>
<proteinExistence type="predicted"/>
<dbReference type="InterPro" id="IPR011010">
    <property type="entry name" value="DNA_brk_join_enz"/>
</dbReference>
<evidence type="ECO:0000313" key="2">
    <source>
        <dbReference type="EMBL" id="QDY75652.1"/>
    </source>
</evidence>
<dbReference type="GO" id="GO:0006310">
    <property type="term" value="P:DNA recombination"/>
    <property type="evidence" value="ECO:0007669"/>
    <property type="project" value="UniProtKB-KW"/>
</dbReference>
<gene>
    <name evidence="2" type="ORF">FQU76_03000</name>
</gene>
<dbReference type="InterPro" id="IPR013762">
    <property type="entry name" value="Integrase-like_cat_sf"/>
</dbReference>